<accession>A0A1Z4JCL7</accession>
<sequence length="65" mass="7329">MSESARWYVVKRSNAHCEILTQDEFETQQTTNPSEVTEQWGPFASEGEAIARRVGLIRSGKCQPS</sequence>
<proteinExistence type="predicted"/>
<gene>
    <name evidence="1" type="ORF">NIES2135_13620</name>
</gene>
<evidence type="ECO:0000313" key="2">
    <source>
        <dbReference type="Proteomes" id="UP000217895"/>
    </source>
</evidence>
<evidence type="ECO:0008006" key="3">
    <source>
        <dbReference type="Google" id="ProtNLM"/>
    </source>
</evidence>
<evidence type="ECO:0000313" key="1">
    <source>
        <dbReference type="EMBL" id="BAY54545.1"/>
    </source>
</evidence>
<dbReference type="EMBL" id="AP018203">
    <property type="protein sequence ID" value="BAY54545.1"/>
    <property type="molecule type" value="Genomic_DNA"/>
</dbReference>
<dbReference type="Proteomes" id="UP000217895">
    <property type="component" value="Chromosome"/>
</dbReference>
<name>A0A1Z4JCL7_LEPBY</name>
<dbReference type="AlphaFoldDB" id="A0A1Z4JCL7"/>
<keyword evidence="2" id="KW-1185">Reference proteome</keyword>
<reference evidence="1 2" key="1">
    <citation type="submission" date="2017-06" db="EMBL/GenBank/DDBJ databases">
        <title>Genome sequencing of cyanobaciteial culture collection at National Institute for Environmental Studies (NIES).</title>
        <authorList>
            <person name="Hirose Y."/>
            <person name="Shimura Y."/>
            <person name="Fujisawa T."/>
            <person name="Nakamura Y."/>
            <person name="Kawachi M."/>
        </authorList>
    </citation>
    <scope>NUCLEOTIDE SEQUENCE [LARGE SCALE GENOMIC DNA]</scope>
    <source>
        <strain evidence="1 2">NIES-2135</strain>
    </source>
</reference>
<organism evidence="1 2">
    <name type="scientific">Leptolyngbya boryana NIES-2135</name>
    <dbReference type="NCBI Taxonomy" id="1973484"/>
    <lineage>
        <taxon>Bacteria</taxon>
        <taxon>Bacillati</taxon>
        <taxon>Cyanobacteriota</taxon>
        <taxon>Cyanophyceae</taxon>
        <taxon>Leptolyngbyales</taxon>
        <taxon>Leptolyngbyaceae</taxon>
        <taxon>Leptolyngbya group</taxon>
        <taxon>Leptolyngbya</taxon>
    </lineage>
</organism>
<protein>
    <recommendedName>
        <fullName evidence="3">DDE transposase family protein</fullName>
    </recommendedName>
</protein>